<gene>
    <name evidence="2" type="ORF">GCM10010517_76650</name>
</gene>
<name>A0ABN3WD61_9ACTN</name>
<organism evidence="2 3">
    <name type="scientific">Streptosporangium fragile</name>
    <dbReference type="NCBI Taxonomy" id="46186"/>
    <lineage>
        <taxon>Bacteria</taxon>
        <taxon>Bacillati</taxon>
        <taxon>Actinomycetota</taxon>
        <taxon>Actinomycetes</taxon>
        <taxon>Streptosporangiales</taxon>
        <taxon>Streptosporangiaceae</taxon>
        <taxon>Streptosporangium</taxon>
    </lineage>
</organism>
<comment type="caution">
    <text evidence="2">The sequence shown here is derived from an EMBL/GenBank/DDBJ whole genome shotgun (WGS) entry which is preliminary data.</text>
</comment>
<dbReference type="Proteomes" id="UP001500831">
    <property type="component" value="Unassembled WGS sequence"/>
</dbReference>
<keyword evidence="3" id="KW-1185">Reference proteome</keyword>
<feature type="region of interest" description="Disordered" evidence="1">
    <location>
        <begin position="38"/>
        <end position="62"/>
    </location>
</feature>
<evidence type="ECO:0000313" key="3">
    <source>
        <dbReference type="Proteomes" id="UP001500831"/>
    </source>
</evidence>
<protein>
    <submittedName>
        <fullName evidence="2">Uncharacterized protein</fullName>
    </submittedName>
</protein>
<dbReference type="EMBL" id="BAAAVI010000103">
    <property type="protein sequence ID" value="GAA2910192.1"/>
    <property type="molecule type" value="Genomic_DNA"/>
</dbReference>
<accession>A0ABN3WD61</accession>
<evidence type="ECO:0000313" key="2">
    <source>
        <dbReference type="EMBL" id="GAA2910192.1"/>
    </source>
</evidence>
<evidence type="ECO:0000256" key="1">
    <source>
        <dbReference type="SAM" id="MobiDB-lite"/>
    </source>
</evidence>
<proteinExistence type="predicted"/>
<sequence length="100" mass="10635">MLTARVPGPYGALVACGPSREARPGWWAFATRLRRYSDLAGPGSPEGAKRPTGRRAGRAVSERTRLTKRGVNATGAFVIGVTDAPVGCGVRRQGLESRTR</sequence>
<dbReference type="PROSITE" id="PS51257">
    <property type="entry name" value="PROKAR_LIPOPROTEIN"/>
    <property type="match status" value="1"/>
</dbReference>
<reference evidence="2 3" key="1">
    <citation type="journal article" date="2019" name="Int. J. Syst. Evol. Microbiol.">
        <title>The Global Catalogue of Microorganisms (GCM) 10K type strain sequencing project: providing services to taxonomists for standard genome sequencing and annotation.</title>
        <authorList>
            <consortium name="The Broad Institute Genomics Platform"/>
            <consortium name="The Broad Institute Genome Sequencing Center for Infectious Disease"/>
            <person name="Wu L."/>
            <person name="Ma J."/>
        </authorList>
    </citation>
    <scope>NUCLEOTIDE SEQUENCE [LARGE SCALE GENOMIC DNA]</scope>
    <source>
        <strain evidence="2 3">JCM 6242</strain>
    </source>
</reference>